<dbReference type="EMBL" id="BAAAFI010000046">
    <property type="protein sequence ID" value="GAA0880719.1"/>
    <property type="molecule type" value="Genomic_DNA"/>
</dbReference>
<proteinExistence type="predicted"/>
<reference evidence="1 2" key="1">
    <citation type="journal article" date="2019" name="Int. J. Syst. Evol. Microbiol.">
        <title>The Global Catalogue of Microorganisms (GCM) 10K type strain sequencing project: providing services to taxonomists for standard genome sequencing and annotation.</title>
        <authorList>
            <consortium name="The Broad Institute Genomics Platform"/>
            <consortium name="The Broad Institute Genome Sequencing Center for Infectious Disease"/>
            <person name="Wu L."/>
            <person name="Ma J."/>
        </authorList>
    </citation>
    <scope>NUCLEOTIDE SEQUENCE [LARGE SCALE GENOMIC DNA]</scope>
    <source>
        <strain evidence="1 2">JCM 16112</strain>
    </source>
</reference>
<accession>A0ABN1N4A5</accession>
<dbReference type="RefSeq" id="WP_343854231.1">
    <property type="nucleotide sequence ID" value="NZ_BAAAFI010000046.1"/>
</dbReference>
<protein>
    <recommendedName>
        <fullName evidence="3">Preprotein translocase subunit SecB</fullName>
    </recommendedName>
</protein>
<organism evidence="1 2">
    <name type="scientific">Algoriphagus jejuensis</name>
    <dbReference type="NCBI Taxonomy" id="419934"/>
    <lineage>
        <taxon>Bacteria</taxon>
        <taxon>Pseudomonadati</taxon>
        <taxon>Bacteroidota</taxon>
        <taxon>Cytophagia</taxon>
        <taxon>Cytophagales</taxon>
        <taxon>Cyclobacteriaceae</taxon>
        <taxon>Algoriphagus</taxon>
    </lineage>
</organism>
<keyword evidence="2" id="KW-1185">Reference proteome</keyword>
<evidence type="ECO:0000313" key="2">
    <source>
        <dbReference type="Proteomes" id="UP001500469"/>
    </source>
</evidence>
<comment type="caution">
    <text evidence="1">The sequence shown here is derived from an EMBL/GenBank/DDBJ whole genome shotgun (WGS) entry which is preliminary data.</text>
</comment>
<evidence type="ECO:0000313" key="1">
    <source>
        <dbReference type="EMBL" id="GAA0880719.1"/>
    </source>
</evidence>
<sequence length="152" mass="17434">MHSITLTIDSIDDILSLFDPSAPHFFVHRFDPQPAIGWFKADLDTSSGLNLKDAEVRGMQFDLQTDIEGIRKILVLNTSQLSIYQFARKVPDTLVLEYLPAQSRDKILQSNGLRHFFGIDFEFLTVESFDPDFIQAISENPMVRDRITRKES</sequence>
<dbReference type="Proteomes" id="UP001500469">
    <property type="component" value="Unassembled WGS sequence"/>
</dbReference>
<name>A0ABN1N4A5_9BACT</name>
<gene>
    <name evidence="1" type="ORF">GCM10009119_36890</name>
</gene>
<evidence type="ECO:0008006" key="3">
    <source>
        <dbReference type="Google" id="ProtNLM"/>
    </source>
</evidence>